<feature type="transmembrane region" description="Helical" evidence="1">
    <location>
        <begin position="296"/>
        <end position="314"/>
    </location>
</feature>
<keyword evidence="1" id="KW-0812">Transmembrane</keyword>
<dbReference type="InterPro" id="IPR053018">
    <property type="entry name" value="Elsinochrome_Biosynth-Asso"/>
</dbReference>
<dbReference type="OrthoDB" id="5427664at2759"/>
<gene>
    <name evidence="2" type="ORF">BU23DRAFT_566918</name>
</gene>
<reference evidence="2" key="1">
    <citation type="journal article" date="2020" name="Stud. Mycol.">
        <title>101 Dothideomycetes genomes: a test case for predicting lifestyles and emergence of pathogens.</title>
        <authorList>
            <person name="Haridas S."/>
            <person name="Albert R."/>
            <person name="Binder M."/>
            <person name="Bloem J."/>
            <person name="Labutti K."/>
            <person name="Salamov A."/>
            <person name="Andreopoulos B."/>
            <person name="Baker S."/>
            <person name="Barry K."/>
            <person name="Bills G."/>
            <person name="Bluhm B."/>
            <person name="Cannon C."/>
            <person name="Castanera R."/>
            <person name="Culley D."/>
            <person name="Daum C."/>
            <person name="Ezra D."/>
            <person name="Gonzalez J."/>
            <person name="Henrissat B."/>
            <person name="Kuo A."/>
            <person name="Liang C."/>
            <person name="Lipzen A."/>
            <person name="Lutzoni F."/>
            <person name="Magnuson J."/>
            <person name="Mondo S."/>
            <person name="Nolan M."/>
            <person name="Ohm R."/>
            <person name="Pangilinan J."/>
            <person name="Park H.-J."/>
            <person name="Ramirez L."/>
            <person name="Alfaro M."/>
            <person name="Sun H."/>
            <person name="Tritt A."/>
            <person name="Yoshinaga Y."/>
            <person name="Zwiers L.-H."/>
            <person name="Turgeon B."/>
            <person name="Goodwin S."/>
            <person name="Spatafora J."/>
            <person name="Crous P."/>
            <person name="Grigoriev I."/>
        </authorList>
    </citation>
    <scope>NUCLEOTIDE SEQUENCE</scope>
    <source>
        <strain evidence="2">CBS 107.79</strain>
    </source>
</reference>
<keyword evidence="1" id="KW-0472">Membrane</keyword>
<dbReference type="PANTHER" id="PTHR37577">
    <property type="entry name" value="INTEGRAL MEMBRANE PROTEIN"/>
    <property type="match status" value="1"/>
</dbReference>
<keyword evidence="3" id="KW-1185">Reference proteome</keyword>
<keyword evidence="1" id="KW-1133">Transmembrane helix</keyword>
<dbReference type="EMBL" id="ML976671">
    <property type="protein sequence ID" value="KAF1975368.1"/>
    <property type="molecule type" value="Genomic_DNA"/>
</dbReference>
<protein>
    <submittedName>
        <fullName evidence="2">Uncharacterized protein</fullName>
    </submittedName>
</protein>
<evidence type="ECO:0000313" key="2">
    <source>
        <dbReference type="EMBL" id="KAF1975368.1"/>
    </source>
</evidence>
<name>A0A6A5VEZ7_9PLEO</name>
<sequence length="427" mass="49234">MWEFTTDEWSANKAFYKFCIPFNDTDSRYWNVSSWDYCYCNATFAADPDIAGVGIITTFSSLSLLTLIVAFVAAYYDTVIRQRSRFLSLLQLPIIKENHWPASYDTAAIELGQHPRPWDEPIEIDSEGVVQTIEQKQRLSLVTTLLGNLCDLQLFTGIAIVTSAFAQGDNLTLYHRALVNEYWWLTLNSFWAARQDEIRYGDFYVPEIAQSAPNTIETIDVGWFRKMQTKLTRTQKALWGKERFRTWLRRLAVFACVTEFLVFNFISIRKFHQEQDSFSSGKCFISNDTTPHEVDYLWLTGLILYDFALMVSLLNRTKRILSATSKLLHDGEDLLFKSLSIVTLCYTAIVQFASVWAFGSGFYLVEVLFYAGFWAWSFYDIVDMKLSNRYLIIGSENSWGFGQVYAVAAMGIFIFNFTDAVNHMKSK</sequence>
<evidence type="ECO:0000313" key="3">
    <source>
        <dbReference type="Proteomes" id="UP000800036"/>
    </source>
</evidence>
<accession>A0A6A5VEZ7</accession>
<organism evidence="2 3">
    <name type="scientific">Bimuria novae-zelandiae CBS 107.79</name>
    <dbReference type="NCBI Taxonomy" id="1447943"/>
    <lineage>
        <taxon>Eukaryota</taxon>
        <taxon>Fungi</taxon>
        <taxon>Dikarya</taxon>
        <taxon>Ascomycota</taxon>
        <taxon>Pezizomycotina</taxon>
        <taxon>Dothideomycetes</taxon>
        <taxon>Pleosporomycetidae</taxon>
        <taxon>Pleosporales</taxon>
        <taxon>Massarineae</taxon>
        <taxon>Didymosphaeriaceae</taxon>
        <taxon>Bimuria</taxon>
    </lineage>
</organism>
<dbReference type="PANTHER" id="PTHR37577:SF1">
    <property type="entry name" value="INTEGRAL MEMBRANE PROTEIN"/>
    <property type="match status" value="1"/>
</dbReference>
<feature type="transmembrane region" description="Helical" evidence="1">
    <location>
        <begin position="50"/>
        <end position="76"/>
    </location>
</feature>
<dbReference type="AlphaFoldDB" id="A0A6A5VEZ7"/>
<feature type="transmembrane region" description="Helical" evidence="1">
    <location>
        <begin position="251"/>
        <end position="268"/>
    </location>
</feature>
<proteinExistence type="predicted"/>
<dbReference type="Proteomes" id="UP000800036">
    <property type="component" value="Unassembled WGS sequence"/>
</dbReference>
<feature type="transmembrane region" description="Helical" evidence="1">
    <location>
        <begin position="362"/>
        <end position="379"/>
    </location>
</feature>
<evidence type="ECO:0000256" key="1">
    <source>
        <dbReference type="SAM" id="Phobius"/>
    </source>
</evidence>
<feature type="transmembrane region" description="Helical" evidence="1">
    <location>
        <begin position="399"/>
        <end position="418"/>
    </location>
</feature>